<evidence type="ECO:0000256" key="2">
    <source>
        <dbReference type="ARBA" id="ARBA00022737"/>
    </source>
</evidence>
<dbReference type="GO" id="GO:0008104">
    <property type="term" value="P:intracellular protein localization"/>
    <property type="evidence" value="ECO:0007669"/>
    <property type="project" value="TreeGrafter"/>
</dbReference>
<name>A0A7I8W5S6_9ANNE</name>
<dbReference type="InterPro" id="IPR040108">
    <property type="entry name" value="Laa1/Sip1/HEATR5"/>
</dbReference>
<protein>
    <recommendedName>
        <fullName evidence="3">HEAT repeat-containing protein 5A</fullName>
    </recommendedName>
</protein>
<dbReference type="PANTHER" id="PTHR21663:SF0">
    <property type="entry name" value="HEAT REPEAT-CONTAINING PROTEIN 5B"/>
    <property type="match status" value="1"/>
</dbReference>
<dbReference type="Proteomes" id="UP000549394">
    <property type="component" value="Unassembled WGS sequence"/>
</dbReference>
<dbReference type="SUPFAM" id="SSF48371">
    <property type="entry name" value="ARM repeat"/>
    <property type="match status" value="3"/>
</dbReference>
<evidence type="ECO:0000256" key="1">
    <source>
        <dbReference type="ARBA" id="ARBA00008304"/>
    </source>
</evidence>
<dbReference type="Pfam" id="PF25468">
    <property type="entry name" value="HEAT_HEATR5A"/>
    <property type="match status" value="1"/>
</dbReference>
<comment type="similarity">
    <text evidence="1">Belongs to the HEATR5 family.</text>
</comment>
<dbReference type="GO" id="GO:0042147">
    <property type="term" value="P:retrograde transport, endosome to Golgi"/>
    <property type="evidence" value="ECO:0007669"/>
    <property type="project" value="TreeGrafter"/>
</dbReference>
<dbReference type="FunFam" id="1.25.10.10:FF:000138">
    <property type="entry name" value="Putative HEAT repeat-containing protein 5B"/>
    <property type="match status" value="1"/>
</dbReference>
<dbReference type="GO" id="GO:0005794">
    <property type="term" value="C:Golgi apparatus"/>
    <property type="evidence" value="ECO:0007669"/>
    <property type="project" value="TreeGrafter"/>
</dbReference>
<dbReference type="Pfam" id="PF20210">
    <property type="entry name" value="Laa1_Sip1_HTR5"/>
    <property type="match status" value="1"/>
</dbReference>
<dbReference type="GO" id="GO:0016020">
    <property type="term" value="C:membrane"/>
    <property type="evidence" value="ECO:0007669"/>
    <property type="project" value="TreeGrafter"/>
</dbReference>
<evidence type="ECO:0000313" key="5">
    <source>
        <dbReference type="EMBL" id="CAD5123896.1"/>
    </source>
</evidence>
<feature type="compositionally biased region" description="Polar residues" evidence="4">
    <location>
        <begin position="1990"/>
        <end position="2010"/>
    </location>
</feature>
<reference evidence="5 6" key="1">
    <citation type="submission" date="2020-08" db="EMBL/GenBank/DDBJ databases">
        <authorList>
            <person name="Hejnol A."/>
        </authorList>
    </citation>
    <scope>NUCLEOTIDE SEQUENCE [LARGE SCALE GENOMIC DNA]</scope>
</reference>
<dbReference type="OrthoDB" id="192608at2759"/>
<accession>A0A7I8W5S6</accession>
<feature type="compositionally biased region" description="Basic and acidic residues" evidence="4">
    <location>
        <begin position="1611"/>
        <end position="1624"/>
    </location>
</feature>
<evidence type="ECO:0000256" key="4">
    <source>
        <dbReference type="SAM" id="MobiDB-lite"/>
    </source>
</evidence>
<dbReference type="GO" id="GO:0005829">
    <property type="term" value="C:cytosol"/>
    <property type="evidence" value="ECO:0007669"/>
    <property type="project" value="GOC"/>
</dbReference>
<organism evidence="5 6">
    <name type="scientific">Dimorphilus gyrociliatus</name>
    <dbReference type="NCBI Taxonomy" id="2664684"/>
    <lineage>
        <taxon>Eukaryota</taxon>
        <taxon>Metazoa</taxon>
        <taxon>Spiralia</taxon>
        <taxon>Lophotrochozoa</taxon>
        <taxon>Annelida</taxon>
        <taxon>Polychaeta</taxon>
        <taxon>Polychaeta incertae sedis</taxon>
        <taxon>Dinophilidae</taxon>
        <taxon>Dimorphilus</taxon>
    </lineage>
</organism>
<comment type="caution">
    <text evidence="5">The sequence shown here is derived from an EMBL/GenBank/DDBJ whole genome shotgun (WGS) entry which is preliminary data.</text>
</comment>
<proteinExistence type="inferred from homology"/>
<dbReference type="InterPro" id="IPR016024">
    <property type="entry name" value="ARM-type_fold"/>
</dbReference>
<dbReference type="GO" id="GO:0006897">
    <property type="term" value="P:endocytosis"/>
    <property type="evidence" value="ECO:0007669"/>
    <property type="project" value="TreeGrafter"/>
</dbReference>
<gene>
    <name evidence="5" type="ORF">DGYR_LOCUS11525</name>
</gene>
<dbReference type="GO" id="GO:0030139">
    <property type="term" value="C:endocytic vesicle"/>
    <property type="evidence" value="ECO:0007669"/>
    <property type="project" value="TreeGrafter"/>
</dbReference>
<dbReference type="PANTHER" id="PTHR21663">
    <property type="entry name" value="HYPOTHETICAL HEAT DOMAIN-CONTAINING"/>
    <property type="match status" value="1"/>
</dbReference>
<dbReference type="InterPro" id="IPR011989">
    <property type="entry name" value="ARM-like"/>
</dbReference>
<keyword evidence="2" id="KW-0677">Repeat</keyword>
<dbReference type="EMBL" id="CAJFCJ010000019">
    <property type="protein sequence ID" value="CAD5123896.1"/>
    <property type="molecule type" value="Genomic_DNA"/>
</dbReference>
<evidence type="ECO:0000313" key="6">
    <source>
        <dbReference type="Proteomes" id="UP000549394"/>
    </source>
</evidence>
<feature type="region of interest" description="Disordered" evidence="4">
    <location>
        <begin position="1990"/>
        <end position="2031"/>
    </location>
</feature>
<dbReference type="Gene3D" id="1.25.10.10">
    <property type="entry name" value="Leucine-rich Repeat Variant"/>
    <property type="match status" value="2"/>
</dbReference>
<evidence type="ECO:0000256" key="3">
    <source>
        <dbReference type="ARBA" id="ARBA00070811"/>
    </source>
</evidence>
<sequence length="2031" mass="222825">MELAQSLLLNEDAYKKVAEAKRPVFIYEWLRFLDKVLVAAQKSDIKESQKKLISQLTEQLQERPGPPTRQLLAKCLATLFSVGDTFSLFETINKCNDIIKSKDDSPSFLPTKMAAISCIGEIYERLGRMVGRSYEDTVQILIRALKNAESQGRSEIMITIGKVVASLGDAAKNCHKDIYKAAKSCMTDRSMSVRCSAAKCMFELVHESTFVATTELDNVVSLCIRALDGSNYDVRCDVSRLLAHLLAHALTPKTPQQSTKSKQLTLSDALGILANGFLKGGTSFLKSSSAGEIIKGSSNVNREVRVGITHAYANFITEMGGPWFERNMREVIDHVLQLVCQPKACPSHVDAVYARKCVLFILRTVIGGTLGEKAQIAAAKEICTIVVKHMNYIDASSENSQSNSESNLQHHVIVCSLHELSCLVQSLGTSASPLVSEPSSGVLEPVISVLIHPSSAAARYAAAWCLSSIAVALPSHMTMLIDRCTNRMHHLKTSPEAISGYSAALAALLGGVRHTALGIPHARGKKIFAMAEELLRTATQTSRLTLQRIQSGWILISALNTLGSSVVKKHLPKMLLLWRNAFPRSSKELEAEKGRGDPFTWQVTLEGRAGALGAMHSFFTHCKELATQDVIRRLLPPLECALSLSGHLPNVVKSFGTHLKASAALLRQRLYDVLALISPECYEGAFSGLLRELVAEFTLTDNAANTTTSLLRSLCHVDDSVILGSWLQETDHKAIEDQLQPNSASGSGALEHDAASLYMNSPSADSVPGPLPLGVSVIDSSVRLYGLVFPRVAHKHRLQMLEHFNECIRSAKSSRQQAVQINIFTAVLCALRSLAETKTGFAQIEVRKAAVNLVLGALNSSNPTLRCAGGEALGRMAQVVGDNRFIAEMAQYSFDKLKSARDVVARTGHSLALGCLHRYVGGMGSGQHLSTSISILLALAKDSSSPVVQVWALHALSMVADCGGPMFRGYVEPSLSLILQLLLLVPESHVDVHQCLGKCLAALVTAIGPELQGTSSSITTARLSCLVCCAIMQNHPDALVKAEAIACLQQLHMFAPRHVNLTSLVPHLCETLSSSHLLLRRAAVACLRQLVQREAREVAEHALNMSNDSKEKANMTENGLEGALFALLDSETDLKLCSDVQDTLISMLQCLANEHLNRWLRLIKDVLQASSISSEKNSPLDSLSKEDKDDTEEVEGFQIASSDSSPKKSVSPRWPTRVFALECLLKIISACENKENHFDLQKARILSSQGKGDFLVLHLPELIKMAFIAATSDSDKLRLAGLKALEQIIIFFAHVPEPEFEGHVILEQYQAQVGAALRPAFSPDTAPHVTAAACEVCSRWIGSGVARDLNDLRRVHQLLASSLAKLKQGKDQTPLFSESATTMEQLAVLHAWAEVYIEAMKQEKSKNPNESEDECPGGESLLSLVQPEMSTLSEHWLNALKDYALLSLPAECSSQLPSEGGAFYKADTMDGSKVHYKKAWPPILYAVSLWLHDCGFTTPTKRDDSQPANMKSEDPDGDRLHLLIGICMEALCSPTSIQPEQTVEYCLRTMYTLLDDPWPRSRIGAKSKLSIEILNVMHRLLLTRESESCFVLVIQVVKQVVKAAIEHTEQERAAWKEQHPDPETPPRNQPEVTQSAQIDEPGEGGSTGDIYPAQSVIFATLETCLCVFMRYVPDINPSSTTNIMRHLAGVRKGVYSQDACKIMSDALSIMSDMPQLCSPKGTTSVLPTLIFLTLSVMRELAPRNGAEPVWSVSSALHTLKSMCASSYAKRLDDIGTRWRLLLQSALYTLLQDYEPSQDKPGMHYGTALLAMTVFLMSCGRDTLNIDVIQEKAVKVFKEAWATNDNRTRLQSIQAATSIFQHPDRQVAIFFIHSISPPVIESLLQASSNREQIQIDPELIFESIRLVETLIALTEDENRIHLVSVLVPVLVALLIDTDRLSSADKSRRKIHDYAIQRLMAVGPKYSTHFRKVMQKTPQLKVRLEEAIKAQSTANQSSHLKQSSNDSQQNMLAQPARPTIQLKQFGSGFASKS</sequence>
<dbReference type="FunFam" id="1.25.10.10:FF:000098">
    <property type="entry name" value="HEAT repeat-containing protein 5A isoform X2"/>
    <property type="match status" value="1"/>
</dbReference>
<keyword evidence="6" id="KW-1185">Reference proteome</keyword>
<dbReference type="InterPro" id="IPR046837">
    <property type="entry name" value="Laa1/Sip1/HEATR5-like_HEAT"/>
</dbReference>
<feature type="region of interest" description="Disordered" evidence="4">
    <location>
        <begin position="1611"/>
        <end position="1645"/>
    </location>
</feature>